<gene>
    <name evidence="2" type="ORF">SAMN05216464_11315</name>
</gene>
<dbReference type="EMBL" id="FNAI01000013">
    <property type="protein sequence ID" value="SDF11589.1"/>
    <property type="molecule type" value="Genomic_DNA"/>
</dbReference>
<dbReference type="STRING" id="1391627.SAMN05216464_11315"/>
<feature type="signal peptide" evidence="1">
    <location>
        <begin position="1"/>
        <end position="21"/>
    </location>
</feature>
<dbReference type="Proteomes" id="UP000199072">
    <property type="component" value="Unassembled WGS sequence"/>
</dbReference>
<keyword evidence="3" id="KW-1185">Reference proteome</keyword>
<reference evidence="2 3" key="1">
    <citation type="submission" date="2016-10" db="EMBL/GenBank/DDBJ databases">
        <authorList>
            <person name="de Groot N.N."/>
        </authorList>
    </citation>
    <scope>NUCLEOTIDE SEQUENCE [LARGE SCALE GENOMIC DNA]</scope>
    <source>
        <strain evidence="2 3">47C3B</strain>
    </source>
</reference>
<proteinExistence type="predicted"/>
<evidence type="ECO:0000313" key="2">
    <source>
        <dbReference type="EMBL" id="SDF11589.1"/>
    </source>
</evidence>
<accession>A0A1G7IH05</accession>
<feature type="chain" id="PRO_5011752648" description="DUF4197 domain-containing protein" evidence="1">
    <location>
        <begin position="22"/>
        <end position="223"/>
    </location>
</feature>
<keyword evidence="1" id="KW-0732">Signal</keyword>
<evidence type="ECO:0000256" key="1">
    <source>
        <dbReference type="SAM" id="SignalP"/>
    </source>
</evidence>
<protein>
    <recommendedName>
        <fullName evidence="4">DUF4197 domain-containing protein</fullName>
    </recommendedName>
</protein>
<organism evidence="2 3">
    <name type="scientific">Mucilaginibacter pineti</name>
    <dbReference type="NCBI Taxonomy" id="1391627"/>
    <lineage>
        <taxon>Bacteria</taxon>
        <taxon>Pseudomonadati</taxon>
        <taxon>Bacteroidota</taxon>
        <taxon>Sphingobacteriia</taxon>
        <taxon>Sphingobacteriales</taxon>
        <taxon>Sphingobacteriaceae</taxon>
        <taxon>Mucilaginibacter</taxon>
    </lineage>
</organism>
<dbReference type="RefSeq" id="WP_240315319.1">
    <property type="nucleotide sequence ID" value="NZ_FNAI01000013.1"/>
</dbReference>
<name>A0A1G7IH05_9SPHI</name>
<dbReference type="AlphaFoldDB" id="A0A1G7IH05"/>
<evidence type="ECO:0008006" key="4">
    <source>
        <dbReference type="Google" id="ProtNLM"/>
    </source>
</evidence>
<sequence>MRTIKMIILAGMLLPGLRLHAQAIYIDPTTSGAMAVHSGIINSQLNKTNDNLTLIQRGQLAVTGQLLIVNDLQSQIYKGLSEVSAVVRNLLAVRDIVEIGGDIVEDVNKAINIAGSNPALLLFAEGGAREFRTRATNLATEVGSFVLSSGKENLMDSGERAKLLNRIVTEMTILRGVAYGMYRSMYWAKQRGILNALNPYAGFINIDKQIADNIIRNVKYLKQ</sequence>
<evidence type="ECO:0000313" key="3">
    <source>
        <dbReference type="Proteomes" id="UP000199072"/>
    </source>
</evidence>